<dbReference type="AlphaFoldDB" id="A0AAI8PB69"/>
<evidence type="ECO:0008006" key="3">
    <source>
        <dbReference type="Google" id="ProtNLM"/>
    </source>
</evidence>
<evidence type="ECO:0000313" key="1">
    <source>
        <dbReference type="EMBL" id="AXO88097.1"/>
    </source>
</evidence>
<dbReference type="Gene3D" id="3.30.70.100">
    <property type="match status" value="1"/>
</dbReference>
<proteinExistence type="predicted"/>
<dbReference type="RefSeq" id="WP_116888019.1">
    <property type="nucleotide sequence ID" value="NZ_CP031641.1"/>
</dbReference>
<organism evidence="1 2">
    <name type="scientific">Pseudomonas parafulva</name>
    <dbReference type="NCBI Taxonomy" id="157782"/>
    <lineage>
        <taxon>Bacteria</taxon>
        <taxon>Pseudomonadati</taxon>
        <taxon>Pseudomonadota</taxon>
        <taxon>Gammaproteobacteria</taxon>
        <taxon>Pseudomonadales</taxon>
        <taxon>Pseudomonadaceae</taxon>
        <taxon>Pseudomonas</taxon>
    </lineage>
</organism>
<keyword evidence="2" id="KW-1185">Reference proteome</keyword>
<gene>
    <name evidence="1" type="ORF">DZC75_08850</name>
</gene>
<sequence>MQHTAQVLELAIFKVKQECVAQMPTLRSGLRETLKCFPGLIDYRAYAPLGDDRVFVDLAMWESLEYAQDVAKAFREGDARFAEYAHAIEDLTFMSHFAVS</sequence>
<reference evidence="1 2" key="1">
    <citation type="submission" date="2018-08" db="EMBL/GenBank/DDBJ databases">
        <authorList>
            <person name="Lee Y."/>
            <person name="Kakembo D."/>
        </authorList>
    </citation>
    <scope>NUCLEOTIDE SEQUENCE [LARGE SCALE GENOMIC DNA]</scope>
    <source>
        <strain evidence="1 2">JBCS1880</strain>
    </source>
</reference>
<dbReference type="Proteomes" id="UP000258127">
    <property type="component" value="Chromosome"/>
</dbReference>
<name>A0AAI8PB69_9PSED</name>
<dbReference type="EMBL" id="CP031641">
    <property type="protein sequence ID" value="AXO88097.1"/>
    <property type="molecule type" value="Genomic_DNA"/>
</dbReference>
<evidence type="ECO:0000313" key="2">
    <source>
        <dbReference type="Proteomes" id="UP000258127"/>
    </source>
</evidence>
<protein>
    <recommendedName>
        <fullName evidence="3">ABM domain-containing protein</fullName>
    </recommendedName>
</protein>
<dbReference type="SUPFAM" id="SSF54909">
    <property type="entry name" value="Dimeric alpha+beta barrel"/>
    <property type="match status" value="1"/>
</dbReference>
<accession>A0AAI8PB69</accession>
<dbReference type="InterPro" id="IPR011008">
    <property type="entry name" value="Dimeric_a/b-barrel"/>
</dbReference>